<name>A0AAD8G7J9_ACIOX</name>
<reference evidence="2" key="1">
    <citation type="submission" date="2022-02" db="EMBL/GenBank/DDBJ databases">
        <title>Atlantic sturgeon de novo genome assembly.</title>
        <authorList>
            <person name="Stock M."/>
            <person name="Klopp C."/>
            <person name="Guiguen Y."/>
            <person name="Cabau C."/>
            <person name="Parinello H."/>
            <person name="Santidrian Yebra-Pimentel E."/>
            <person name="Kuhl H."/>
            <person name="Dirks R.P."/>
            <person name="Guessner J."/>
            <person name="Wuertz S."/>
            <person name="Du K."/>
            <person name="Schartl M."/>
        </authorList>
    </citation>
    <scope>NUCLEOTIDE SEQUENCE</scope>
    <source>
        <strain evidence="2">STURGEONOMICS-FGT-2020</strain>
        <tissue evidence="2">Whole blood</tissue>
    </source>
</reference>
<accession>A0AAD8G7J9</accession>
<gene>
    <name evidence="2" type="ORF">AOXY_G10359</name>
</gene>
<dbReference type="Proteomes" id="UP001230051">
    <property type="component" value="Unassembled WGS sequence"/>
</dbReference>
<keyword evidence="3" id="KW-1185">Reference proteome</keyword>
<feature type="coiled-coil region" evidence="1">
    <location>
        <begin position="149"/>
        <end position="176"/>
    </location>
</feature>
<keyword evidence="1" id="KW-0175">Coiled coil</keyword>
<comment type="caution">
    <text evidence="2">The sequence shown here is derived from an EMBL/GenBank/DDBJ whole genome shotgun (WGS) entry which is preliminary data.</text>
</comment>
<dbReference type="AlphaFoldDB" id="A0AAD8G7J9"/>
<evidence type="ECO:0000313" key="2">
    <source>
        <dbReference type="EMBL" id="KAK1167629.1"/>
    </source>
</evidence>
<dbReference type="EMBL" id="JAGXEW010000009">
    <property type="protein sequence ID" value="KAK1167629.1"/>
    <property type="molecule type" value="Genomic_DNA"/>
</dbReference>
<evidence type="ECO:0008006" key="4">
    <source>
        <dbReference type="Google" id="ProtNLM"/>
    </source>
</evidence>
<protein>
    <recommendedName>
        <fullName evidence="4">Coiled-coil domain containing 122</fullName>
    </recommendedName>
</protein>
<evidence type="ECO:0000313" key="3">
    <source>
        <dbReference type="Proteomes" id="UP001230051"/>
    </source>
</evidence>
<proteinExistence type="predicted"/>
<sequence>MPSEKGAKMRATSPAGSLPFSEAVIEVALQQQEQTNEAEKTRHIQTQIQLQLSELEKQNEAVMLEFWATEKHIGKLGDEIEQRRKHSENLEAQTQALYMENVNLQLSIEQEEEHFQLLLAGYNTYRNKMDAHREVIAYVEGKTATTRELLEKREIVKKLREKKEELRIDLENPEGNVVRQVQGDIYNLKIKISEVKDTVNKKIACLVKEQEVHIQLKKEVEMQNRRCEAILKRLHCQLNKTQSNKRQWNWDIQQMERKVAELRKCLGITE</sequence>
<organism evidence="2 3">
    <name type="scientific">Acipenser oxyrinchus oxyrinchus</name>
    <dbReference type="NCBI Taxonomy" id="40147"/>
    <lineage>
        <taxon>Eukaryota</taxon>
        <taxon>Metazoa</taxon>
        <taxon>Chordata</taxon>
        <taxon>Craniata</taxon>
        <taxon>Vertebrata</taxon>
        <taxon>Euteleostomi</taxon>
        <taxon>Actinopterygii</taxon>
        <taxon>Chondrostei</taxon>
        <taxon>Acipenseriformes</taxon>
        <taxon>Acipenseridae</taxon>
        <taxon>Acipenser</taxon>
    </lineage>
</organism>
<evidence type="ECO:0000256" key="1">
    <source>
        <dbReference type="SAM" id="Coils"/>
    </source>
</evidence>